<protein>
    <recommendedName>
        <fullName evidence="9">Ammonium transporter AmtB-like domain-containing protein</fullName>
    </recommendedName>
</protein>
<feature type="transmembrane region" description="Helical" evidence="8">
    <location>
        <begin position="133"/>
        <end position="151"/>
    </location>
</feature>
<comment type="similarity">
    <text evidence="2">Belongs to the ammonia transporter channel (TC 1.A.11.2) family.</text>
</comment>
<evidence type="ECO:0000256" key="5">
    <source>
        <dbReference type="ARBA" id="ARBA00022989"/>
    </source>
</evidence>
<dbReference type="GO" id="GO:0005886">
    <property type="term" value="C:plasma membrane"/>
    <property type="evidence" value="ECO:0007669"/>
    <property type="project" value="TreeGrafter"/>
</dbReference>
<dbReference type="InterPro" id="IPR024041">
    <property type="entry name" value="NH4_transpt_AmtB-like_dom"/>
</dbReference>
<evidence type="ECO:0000313" key="11">
    <source>
        <dbReference type="Proteomes" id="UP000789390"/>
    </source>
</evidence>
<dbReference type="Proteomes" id="UP000789390">
    <property type="component" value="Unassembled WGS sequence"/>
</dbReference>
<evidence type="ECO:0000256" key="1">
    <source>
        <dbReference type="ARBA" id="ARBA00004141"/>
    </source>
</evidence>
<evidence type="ECO:0000256" key="2">
    <source>
        <dbReference type="ARBA" id="ARBA00005887"/>
    </source>
</evidence>
<evidence type="ECO:0000256" key="8">
    <source>
        <dbReference type="SAM" id="Phobius"/>
    </source>
</evidence>
<dbReference type="GO" id="GO:0008519">
    <property type="term" value="F:ammonium channel activity"/>
    <property type="evidence" value="ECO:0007669"/>
    <property type="project" value="InterPro"/>
</dbReference>
<evidence type="ECO:0000256" key="4">
    <source>
        <dbReference type="ARBA" id="ARBA00022692"/>
    </source>
</evidence>
<sequence length="325" mass="35342">MNVTNVLFCNYIDSSTGYAFTFGGGDKMDSVYTFAATSTSIVKGIMHERCTTAAFICYTCLVSGFHLSGCVLLGAIRQWLAQRSKGFERTSFAGSGSIHSLAGSASFAAAYMAGPRHDRFENDGKINDIPLHSIPQAFLGSFFFVLGMLAFNTDYRIDLLQNEGDGIAVAKVAVNTGWNFEVGLNGSFIGMIIICVGCNQYQKWAALVVGILIDDPVGGLGGQMGGGFFYLVFVALFKDDGVFLQPSLTSANVLLINTVGGITIMIWAAGTMVLIYIVLRYFKLHRVSLSDEKIGLDEDEVVNKQPAYRSEDVLECQNEYMRLVT</sequence>
<gene>
    <name evidence="10" type="ORF">DGAL_LOCUS5193</name>
</gene>
<dbReference type="Pfam" id="PF00909">
    <property type="entry name" value="Ammonium_transp"/>
    <property type="match status" value="1"/>
</dbReference>
<dbReference type="InterPro" id="IPR029020">
    <property type="entry name" value="Ammonium/urea_transptr"/>
</dbReference>
<keyword evidence="5 8" id="KW-1133">Transmembrane helix</keyword>
<evidence type="ECO:0000313" key="10">
    <source>
        <dbReference type="EMBL" id="CAH0102744.1"/>
    </source>
</evidence>
<keyword evidence="3" id="KW-0813">Transport</keyword>
<feature type="domain" description="Ammonium transporter AmtB-like" evidence="9">
    <location>
        <begin position="30"/>
        <end position="211"/>
    </location>
</feature>
<evidence type="ECO:0000256" key="3">
    <source>
        <dbReference type="ARBA" id="ARBA00022448"/>
    </source>
</evidence>
<reference evidence="10" key="1">
    <citation type="submission" date="2021-11" db="EMBL/GenBank/DDBJ databases">
        <authorList>
            <person name="Schell T."/>
        </authorList>
    </citation>
    <scope>NUCLEOTIDE SEQUENCE</scope>
    <source>
        <strain evidence="10">M5</strain>
    </source>
</reference>
<dbReference type="OrthoDB" id="534912at2759"/>
<evidence type="ECO:0000259" key="9">
    <source>
        <dbReference type="Pfam" id="PF00909"/>
    </source>
</evidence>
<accession>A0A8J2RME9</accession>
<keyword evidence="4 8" id="KW-0812">Transmembrane</keyword>
<dbReference type="PANTHER" id="PTHR11730">
    <property type="entry name" value="AMMONIUM TRANSPORTER"/>
    <property type="match status" value="1"/>
</dbReference>
<evidence type="ECO:0000256" key="7">
    <source>
        <dbReference type="ARBA" id="ARBA00023177"/>
    </source>
</evidence>
<keyword evidence="11" id="KW-1185">Reference proteome</keyword>
<comment type="subcellular location">
    <subcellularLocation>
        <location evidence="1">Membrane</location>
        <topology evidence="1">Multi-pass membrane protein</topology>
    </subcellularLocation>
</comment>
<dbReference type="SUPFAM" id="SSF111352">
    <property type="entry name" value="Ammonium transporter"/>
    <property type="match status" value="1"/>
</dbReference>
<feature type="transmembrane region" description="Helical" evidence="8">
    <location>
        <begin position="53"/>
        <end position="80"/>
    </location>
</feature>
<proteinExistence type="inferred from homology"/>
<feature type="transmembrane region" description="Helical" evidence="8">
    <location>
        <begin position="254"/>
        <end position="279"/>
    </location>
</feature>
<comment type="caution">
    <text evidence="10">The sequence shown here is derived from an EMBL/GenBank/DDBJ whole genome shotgun (WGS) entry which is preliminary data.</text>
</comment>
<dbReference type="EMBL" id="CAKKLH010000091">
    <property type="protein sequence ID" value="CAH0102744.1"/>
    <property type="molecule type" value="Genomic_DNA"/>
</dbReference>
<keyword evidence="7" id="KW-0924">Ammonia transport</keyword>
<keyword evidence="6 8" id="KW-0472">Membrane</keyword>
<organism evidence="10 11">
    <name type="scientific">Daphnia galeata</name>
    <dbReference type="NCBI Taxonomy" id="27404"/>
    <lineage>
        <taxon>Eukaryota</taxon>
        <taxon>Metazoa</taxon>
        <taxon>Ecdysozoa</taxon>
        <taxon>Arthropoda</taxon>
        <taxon>Crustacea</taxon>
        <taxon>Branchiopoda</taxon>
        <taxon>Diplostraca</taxon>
        <taxon>Cladocera</taxon>
        <taxon>Anomopoda</taxon>
        <taxon>Daphniidae</taxon>
        <taxon>Daphnia</taxon>
    </lineage>
</organism>
<dbReference type="AlphaFoldDB" id="A0A8J2RME9"/>
<dbReference type="Gene3D" id="1.10.3430.10">
    <property type="entry name" value="Ammonium transporter AmtB like domains"/>
    <property type="match status" value="1"/>
</dbReference>
<name>A0A8J2RME9_9CRUS</name>
<feature type="transmembrane region" description="Helical" evidence="8">
    <location>
        <begin position="92"/>
        <end position="113"/>
    </location>
</feature>
<evidence type="ECO:0000256" key="6">
    <source>
        <dbReference type="ARBA" id="ARBA00023136"/>
    </source>
</evidence>
<dbReference type="GO" id="GO:0097272">
    <property type="term" value="P:ammonium homeostasis"/>
    <property type="evidence" value="ECO:0007669"/>
    <property type="project" value="TreeGrafter"/>
</dbReference>
<dbReference type="PANTHER" id="PTHR11730:SF6">
    <property type="entry name" value="AMMONIUM TRANSPORTER"/>
    <property type="match status" value="1"/>
</dbReference>